<sequence>MRPSEFEAIHPHLEQAVDDIDYFLTGLEEREKVESELSELYDLMAADKTPPEVDGRGKPVQLTEKQEKALAGLKPNCFQLITDEQAEALAALPGEPMSDEGWAALQFALRGGWRESSRQAAAWLRKAGETVEANGTEVALNGLPDEPNDATELPDWLEAMRTAAEYVKTILMQYPIQRRLTPSTADGLTDRLLAGPDDAELSPRELALLEAVLKQPVSLPQMQRAKQTTGKSETNAKLNKLKQIRDFNRSLQAGREARQQETEQAKAATNQQVIEEIERETPKLDTESVEWIAARQKNERNSGCRLRHYAITEPLQKVDAKCPMKCSELTATGDAGDDKERGNQRCTISFQAFRSVERNR</sequence>
<keyword evidence="2" id="KW-1185">Reference proteome</keyword>
<organism evidence="1 2">
    <name type="scientific">Symmachiella macrocystis</name>
    <dbReference type="NCBI Taxonomy" id="2527985"/>
    <lineage>
        <taxon>Bacteria</taxon>
        <taxon>Pseudomonadati</taxon>
        <taxon>Planctomycetota</taxon>
        <taxon>Planctomycetia</taxon>
        <taxon>Planctomycetales</taxon>
        <taxon>Planctomycetaceae</taxon>
        <taxon>Symmachiella</taxon>
    </lineage>
</organism>
<comment type="caution">
    <text evidence="1">The sequence shown here is derived from an EMBL/GenBank/DDBJ whole genome shotgun (WGS) entry which is preliminary data.</text>
</comment>
<gene>
    <name evidence="1" type="ORF">CA54_41410</name>
</gene>
<dbReference type="Proteomes" id="UP000320735">
    <property type="component" value="Unassembled WGS sequence"/>
</dbReference>
<protein>
    <submittedName>
        <fullName evidence="1">Uncharacterized protein</fullName>
    </submittedName>
</protein>
<dbReference type="EMBL" id="SJPP01000002">
    <property type="protein sequence ID" value="TWU08902.1"/>
    <property type="molecule type" value="Genomic_DNA"/>
</dbReference>
<reference evidence="1 2" key="1">
    <citation type="submission" date="2019-02" db="EMBL/GenBank/DDBJ databases">
        <title>Deep-cultivation of Planctomycetes and their phenomic and genomic characterization uncovers novel biology.</title>
        <authorList>
            <person name="Wiegand S."/>
            <person name="Jogler M."/>
            <person name="Boedeker C."/>
            <person name="Pinto D."/>
            <person name="Vollmers J."/>
            <person name="Rivas-Marin E."/>
            <person name="Kohn T."/>
            <person name="Peeters S.H."/>
            <person name="Heuer A."/>
            <person name="Rast P."/>
            <person name="Oberbeckmann S."/>
            <person name="Bunk B."/>
            <person name="Jeske O."/>
            <person name="Meyerdierks A."/>
            <person name="Storesund J.E."/>
            <person name="Kallscheuer N."/>
            <person name="Luecker S."/>
            <person name="Lage O.M."/>
            <person name="Pohl T."/>
            <person name="Merkel B.J."/>
            <person name="Hornburger P."/>
            <person name="Mueller R.-W."/>
            <person name="Bruemmer F."/>
            <person name="Labrenz M."/>
            <person name="Spormann A.M."/>
            <person name="Op Den Camp H."/>
            <person name="Overmann J."/>
            <person name="Amann R."/>
            <person name="Jetten M.S.M."/>
            <person name="Mascher T."/>
            <person name="Medema M.H."/>
            <person name="Devos D.P."/>
            <person name="Kaster A.-K."/>
            <person name="Ovreas L."/>
            <person name="Rohde M."/>
            <person name="Galperin M.Y."/>
            <person name="Jogler C."/>
        </authorList>
    </citation>
    <scope>NUCLEOTIDE SEQUENCE [LARGE SCALE GENOMIC DNA]</scope>
    <source>
        <strain evidence="1 2">CA54</strain>
    </source>
</reference>
<dbReference type="AlphaFoldDB" id="A0A5C6BB54"/>
<dbReference type="RefSeq" id="WP_146372680.1">
    <property type="nucleotide sequence ID" value="NZ_SJPP01000002.1"/>
</dbReference>
<evidence type="ECO:0000313" key="1">
    <source>
        <dbReference type="EMBL" id="TWU08902.1"/>
    </source>
</evidence>
<name>A0A5C6BB54_9PLAN</name>
<evidence type="ECO:0000313" key="2">
    <source>
        <dbReference type="Proteomes" id="UP000320735"/>
    </source>
</evidence>
<proteinExistence type="predicted"/>
<accession>A0A5C6BB54</accession>